<reference evidence="1" key="1">
    <citation type="submission" date="2020-11" db="EMBL/GenBank/DDBJ databases">
        <title>Carbohydrate-dependent, anaerobic sulfur respiration: A novel catabolism in halophilic archaea.</title>
        <authorList>
            <person name="Sorokin D.Y."/>
            <person name="Messina E."/>
            <person name="Smedile F."/>
            <person name="La Cono V."/>
            <person name="Hallsworth J.E."/>
            <person name="Yakimov M.M."/>
        </authorList>
    </citation>
    <scope>NUCLEOTIDE SEQUENCE</scope>
    <source>
        <strain evidence="1">HSR12-1</strain>
    </source>
</reference>
<evidence type="ECO:0000313" key="1">
    <source>
        <dbReference type="EMBL" id="QSG06476.1"/>
    </source>
</evidence>
<gene>
    <name evidence="1" type="ORF">HSR121_2145</name>
</gene>
<sequence>MSMSKQIHDESQRRKQVKFRAPEHVVEEFDRWCDDQDMSRAEALRSQMQAVVSGGAEYDTPLRPPGNDERLATAYRRLCAVANQDGVVREGTATSVLATVLGISKTETKPMVLRPLHERGYLTRQSNVYGATSYHIVGWKN</sequence>
<dbReference type="Proteomes" id="UP000663525">
    <property type="component" value="Chromosome"/>
</dbReference>
<dbReference type="AlphaFoldDB" id="A0A897N7V2"/>
<organism evidence="1 2">
    <name type="scientific">Halapricum desulfuricans</name>
    <dbReference type="NCBI Taxonomy" id="2841257"/>
    <lineage>
        <taxon>Archaea</taxon>
        <taxon>Methanobacteriati</taxon>
        <taxon>Methanobacteriota</taxon>
        <taxon>Stenosarchaea group</taxon>
        <taxon>Halobacteria</taxon>
        <taxon>Halobacteriales</taxon>
        <taxon>Haloarculaceae</taxon>
        <taxon>Halapricum</taxon>
    </lineage>
</organism>
<proteinExistence type="predicted"/>
<dbReference type="EMBL" id="CP064787">
    <property type="protein sequence ID" value="QSG06476.1"/>
    <property type="molecule type" value="Genomic_DNA"/>
</dbReference>
<protein>
    <submittedName>
        <fullName evidence="1">Uncharacterized protein</fullName>
    </submittedName>
</protein>
<accession>A0A897N7V2</accession>
<evidence type="ECO:0000313" key="2">
    <source>
        <dbReference type="Proteomes" id="UP000663525"/>
    </source>
</evidence>
<name>A0A897N7V2_9EURY</name>